<dbReference type="InterPro" id="IPR036259">
    <property type="entry name" value="MFS_trans_sf"/>
</dbReference>
<dbReference type="NCBIfam" id="TIGR00711">
    <property type="entry name" value="efflux_EmrB"/>
    <property type="match status" value="1"/>
</dbReference>
<feature type="transmembrane region" description="Helical" evidence="7">
    <location>
        <begin position="206"/>
        <end position="229"/>
    </location>
</feature>
<evidence type="ECO:0000256" key="3">
    <source>
        <dbReference type="ARBA" id="ARBA00022475"/>
    </source>
</evidence>
<dbReference type="InterPro" id="IPR020846">
    <property type="entry name" value="MFS_dom"/>
</dbReference>
<dbReference type="InterPro" id="IPR011701">
    <property type="entry name" value="MFS"/>
</dbReference>
<feature type="transmembrane region" description="Helical" evidence="7">
    <location>
        <begin position="174"/>
        <end position="194"/>
    </location>
</feature>
<keyword evidence="10" id="KW-1185">Reference proteome</keyword>
<feature type="transmembrane region" description="Helical" evidence="7">
    <location>
        <begin position="86"/>
        <end position="105"/>
    </location>
</feature>
<organism evidence="9 10">
    <name type="scientific">Amycolatopsis silviterrae</name>
    <dbReference type="NCBI Taxonomy" id="1656914"/>
    <lineage>
        <taxon>Bacteria</taxon>
        <taxon>Bacillati</taxon>
        <taxon>Actinomycetota</taxon>
        <taxon>Actinomycetes</taxon>
        <taxon>Pseudonocardiales</taxon>
        <taxon>Pseudonocardiaceae</taxon>
        <taxon>Amycolatopsis</taxon>
    </lineage>
</organism>
<comment type="subcellular location">
    <subcellularLocation>
        <location evidence="1">Cell membrane</location>
        <topology evidence="1">Multi-pass membrane protein</topology>
    </subcellularLocation>
</comment>
<evidence type="ECO:0000256" key="5">
    <source>
        <dbReference type="ARBA" id="ARBA00022989"/>
    </source>
</evidence>
<feature type="transmembrane region" description="Helical" evidence="7">
    <location>
        <begin position="411"/>
        <end position="432"/>
    </location>
</feature>
<dbReference type="Gene3D" id="1.20.1720.10">
    <property type="entry name" value="Multidrug resistance protein D"/>
    <property type="match status" value="1"/>
</dbReference>
<evidence type="ECO:0000259" key="8">
    <source>
        <dbReference type="PROSITE" id="PS50850"/>
    </source>
</evidence>
<keyword evidence="3" id="KW-1003">Cell membrane</keyword>
<evidence type="ECO:0000256" key="1">
    <source>
        <dbReference type="ARBA" id="ARBA00004651"/>
    </source>
</evidence>
<feature type="domain" description="Major facilitator superfamily (MFS) profile" evidence="8">
    <location>
        <begin position="21"/>
        <end position="482"/>
    </location>
</feature>
<dbReference type="Proteomes" id="UP001597483">
    <property type="component" value="Unassembled WGS sequence"/>
</dbReference>
<keyword evidence="5 7" id="KW-1133">Transmembrane helix</keyword>
<keyword evidence="4 7" id="KW-0812">Transmembrane</keyword>
<sequence>MTVPGESGGGMTAVPRNVRWVLLGVLLALLLSLLDALIVGNAMPTIVRDLGGLEQMAWVVTGYTLATACSTPLWGKLGDLFNRKHIFLASVVLFLVASVLCGMAPSMGALIAFRVVQGLGAGGLGAGAFALIGVLVPPRERGRYQGMVAAVTALGQLGGPLVGGLVTSHLGWRWAFYLNVPVGLVCIVWCAVLLKVPAVHRSARVSIDWLGIGLLTGAISAFVMAATWAGGTYAWGSWQIVGLGVLAVVLLGAFVLVERRAAEPLMPPRIYTGHRNFPLSAVLLTVTGAAMFGATLYLPLYQQVVQGASAANSGFLLLPLLAASLVAANIAGKVMSRTGRYKVFPIAGAACVAAGMGLLSTMDTTTSRAATAVYMALVGAGTGFSLQMANTMAQNAVQLRDIGAASAATNLFRNLGGSLGIAVFASLFTSAVTAGDDAGQLSGAARAAYVHDVADATHLIFLTGACFALAALLAAVFVEEVPLRGTNSADSEKIPSSTVESQ</sequence>
<reference evidence="10" key="1">
    <citation type="journal article" date="2019" name="Int. J. Syst. Evol. Microbiol.">
        <title>The Global Catalogue of Microorganisms (GCM) 10K type strain sequencing project: providing services to taxonomists for standard genome sequencing and annotation.</title>
        <authorList>
            <consortium name="The Broad Institute Genomics Platform"/>
            <consortium name="The Broad Institute Genome Sequencing Center for Infectious Disease"/>
            <person name="Wu L."/>
            <person name="Ma J."/>
        </authorList>
    </citation>
    <scope>NUCLEOTIDE SEQUENCE [LARGE SCALE GENOMIC DNA]</scope>
    <source>
        <strain evidence="10">CGMCC 4.7641</strain>
    </source>
</reference>
<feature type="transmembrane region" description="Helical" evidence="7">
    <location>
        <begin position="459"/>
        <end position="478"/>
    </location>
</feature>
<evidence type="ECO:0000256" key="7">
    <source>
        <dbReference type="SAM" id="Phobius"/>
    </source>
</evidence>
<feature type="transmembrane region" description="Helical" evidence="7">
    <location>
        <begin position="343"/>
        <end position="360"/>
    </location>
</feature>
<dbReference type="CDD" id="cd17502">
    <property type="entry name" value="MFS_Azr1_MDR_like"/>
    <property type="match status" value="1"/>
</dbReference>
<accession>A0ABW5H7H1</accession>
<evidence type="ECO:0000313" key="10">
    <source>
        <dbReference type="Proteomes" id="UP001597483"/>
    </source>
</evidence>
<dbReference type="InterPro" id="IPR001958">
    <property type="entry name" value="Tet-R_TetA/multi-R_MdtG-like"/>
</dbReference>
<feature type="transmembrane region" description="Helical" evidence="7">
    <location>
        <begin position="148"/>
        <end position="168"/>
    </location>
</feature>
<dbReference type="PANTHER" id="PTHR23501">
    <property type="entry name" value="MAJOR FACILITATOR SUPERFAMILY"/>
    <property type="match status" value="1"/>
</dbReference>
<dbReference type="SUPFAM" id="SSF103473">
    <property type="entry name" value="MFS general substrate transporter"/>
    <property type="match status" value="1"/>
</dbReference>
<dbReference type="PRINTS" id="PR01035">
    <property type="entry name" value="TCRTETA"/>
</dbReference>
<dbReference type="EMBL" id="JBHUKS010000010">
    <property type="protein sequence ID" value="MFD2468647.1"/>
    <property type="molecule type" value="Genomic_DNA"/>
</dbReference>
<keyword evidence="6 7" id="KW-0472">Membrane</keyword>
<dbReference type="Pfam" id="PF07690">
    <property type="entry name" value="MFS_1"/>
    <property type="match status" value="2"/>
</dbReference>
<feature type="transmembrane region" description="Helical" evidence="7">
    <location>
        <begin position="20"/>
        <end position="43"/>
    </location>
</feature>
<gene>
    <name evidence="9" type="ORF">ACFSVL_14745</name>
</gene>
<feature type="transmembrane region" description="Helical" evidence="7">
    <location>
        <begin position="372"/>
        <end position="390"/>
    </location>
</feature>
<proteinExistence type="predicted"/>
<dbReference type="InterPro" id="IPR004638">
    <property type="entry name" value="EmrB-like"/>
</dbReference>
<name>A0ABW5H7H1_9PSEU</name>
<feature type="transmembrane region" description="Helical" evidence="7">
    <location>
        <begin position="310"/>
        <end position="331"/>
    </location>
</feature>
<feature type="transmembrane region" description="Helical" evidence="7">
    <location>
        <begin position="111"/>
        <end position="136"/>
    </location>
</feature>
<comment type="caution">
    <text evidence="9">The sequence shown here is derived from an EMBL/GenBank/DDBJ whole genome shotgun (WGS) entry which is preliminary data.</text>
</comment>
<dbReference type="PANTHER" id="PTHR23501:SF197">
    <property type="entry name" value="COMD"/>
    <property type="match status" value="1"/>
</dbReference>
<evidence type="ECO:0000313" key="9">
    <source>
        <dbReference type="EMBL" id="MFD2468647.1"/>
    </source>
</evidence>
<dbReference type="RefSeq" id="WP_378304398.1">
    <property type="nucleotide sequence ID" value="NZ_JBHUKS010000010.1"/>
</dbReference>
<feature type="transmembrane region" description="Helical" evidence="7">
    <location>
        <begin position="235"/>
        <end position="257"/>
    </location>
</feature>
<evidence type="ECO:0000256" key="6">
    <source>
        <dbReference type="ARBA" id="ARBA00023136"/>
    </source>
</evidence>
<evidence type="ECO:0000256" key="4">
    <source>
        <dbReference type="ARBA" id="ARBA00022692"/>
    </source>
</evidence>
<keyword evidence="2" id="KW-0813">Transport</keyword>
<evidence type="ECO:0000256" key="2">
    <source>
        <dbReference type="ARBA" id="ARBA00022448"/>
    </source>
</evidence>
<feature type="transmembrane region" description="Helical" evidence="7">
    <location>
        <begin position="55"/>
        <end position="74"/>
    </location>
</feature>
<dbReference type="Gene3D" id="1.20.1250.20">
    <property type="entry name" value="MFS general substrate transporter like domains"/>
    <property type="match status" value="1"/>
</dbReference>
<feature type="transmembrane region" description="Helical" evidence="7">
    <location>
        <begin position="277"/>
        <end position="298"/>
    </location>
</feature>
<dbReference type="PROSITE" id="PS50850">
    <property type="entry name" value="MFS"/>
    <property type="match status" value="1"/>
</dbReference>
<protein>
    <submittedName>
        <fullName evidence="9">MDR family MFS transporter</fullName>
    </submittedName>
</protein>